<feature type="domain" description="HD/PDEase" evidence="1">
    <location>
        <begin position="24"/>
        <end position="138"/>
    </location>
</feature>
<dbReference type="EMBL" id="FNKL01000003">
    <property type="protein sequence ID" value="SDQ66851.1"/>
    <property type="molecule type" value="Genomic_DNA"/>
</dbReference>
<dbReference type="CDD" id="cd00077">
    <property type="entry name" value="HDc"/>
    <property type="match status" value="1"/>
</dbReference>
<dbReference type="Proteomes" id="UP000199627">
    <property type="component" value="Unassembled WGS sequence"/>
</dbReference>
<evidence type="ECO:0000259" key="1">
    <source>
        <dbReference type="SMART" id="SM00471"/>
    </source>
</evidence>
<organism evidence="2 3">
    <name type="scientific">Chryseobacterium soldanellicola</name>
    <dbReference type="NCBI Taxonomy" id="311333"/>
    <lineage>
        <taxon>Bacteria</taxon>
        <taxon>Pseudomonadati</taxon>
        <taxon>Bacteroidota</taxon>
        <taxon>Flavobacteriia</taxon>
        <taxon>Flavobacteriales</taxon>
        <taxon>Weeksellaceae</taxon>
        <taxon>Chryseobacterium group</taxon>
        <taxon>Chryseobacterium</taxon>
    </lineage>
</organism>
<reference evidence="3" key="1">
    <citation type="submission" date="2016-10" db="EMBL/GenBank/DDBJ databases">
        <authorList>
            <person name="Varghese N."/>
            <person name="Submissions S."/>
        </authorList>
    </citation>
    <scope>NUCLEOTIDE SEQUENCE [LARGE SCALE GENOMIC DNA]</scope>
    <source>
        <strain evidence="3">DSM 17072</strain>
    </source>
</reference>
<dbReference type="SMART" id="SM00471">
    <property type="entry name" value="HDc"/>
    <property type="match status" value="1"/>
</dbReference>
<name>A0A1H1CRE9_9FLAO</name>
<dbReference type="AlphaFoldDB" id="A0A1H1CRE9"/>
<proteinExistence type="predicted"/>
<sequence>MNNLLEAVSNYVILFLSENLSDQLSFHTIGHTYDVVGAVQEIGLESDLSDDEMLVVQVSAWFHDCGYVNTYIGHEDESKKTAKNFLENFGCEKDFIETVLNCINSTKYPPKPYSLLEKVMCDADMYHLTRPDYPKYGKALRLEFEKYLGLTYTDREWQIKNCNFFKDHKYYTEYGQNILTKFKEVNIQLMNCHE</sequence>
<dbReference type="InterPro" id="IPR003607">
    <property type="entry name" value="HD/PDEase_dom"/>
</dbReference>
<dbReference type="STRING" id="311333.SAMN05421664_2088"/>
<dbReference type="RefSeq" id="WP_089755692.1">
    <property type="nucleotide sequence ID" value="NZ_FNKL01000003.1"/>
</dbReference>
<dbReference type="OrthoDB" id="5728337at2"/>
<protein>
    <submittedName>
        <fullName evidence="2">HD domain-containing protein</fullName>
    </submittedName>
</protein>
<accession>A0A1H1CRE9</accession>
<evidence type="ECO:0000313" key="3">
    <source>
        <dbReference type="Proteomes" id="UP000199627"/>
    </source>
</evidence>
<dbReference type="InterPro" id="IPR006674">
    <property type="entry name" value="HD_domain"/>
</dbReference>
<dbReference type="Gene3D" id="1.10.3210.10">
    <property type="entry name" value="Hypothetical protein af1432"/>
    <property type="match status" value="1"/>
</dbReference>
<dbReference type="SUPFAM" id="SSF109604">
    <property type="entry name" value="HD-domain/PDEase-like"/>
    <property type="match status" value="1"/>
</dbReference>
<keyword evidence="3" id="KW-1185">Reference proteome</keyword>
<evidence type="ECO:0000313" key="2">
    <source>
        <dbReference type="EMBL" id="SDQ66851.1"/>
    </source>
</evidence>
<gene>
    <name evidence="2" type="ORF">SAMN05421664_2088</name>
</gene>
<dbReference type="Pfam" id="PF01966">
    <property type="entry name" value="HD"/>
    <property type="match status" value="1"/>
</dbReference>